<name>A0ACC1CLE2_9NEOP</name>
<organism evidence="1 2">
    <name type="scientific">Dendrolimus kikuchii</name>
    <dbReference type="NCBI Taxonomy" id="765133"/>
    <lineage>
        <taxon>Eukaryota</taxon>
        <taxon>Metazoa</taxon>
        <taxon>Ecdysozoa</taxon>
        <taxon>Arthropoda</taxon>
        <taxon>Hexapoda</taxon>
        <taxon>Insecta</taxon>
        <taxon>Pterygota</taxon>
        <taxon>Neoptera</taxon>
        <taxon>Endopterygota</taxon>
        <taxon>Lepidoptera</taxon>
        <taxon>Glossata</taxon>
        <taxon>Ditrysia</taxon>
        <taxon>Bombycoidea</taxon>
        <taxon>Lasiocampidae</taxon>
        <taxon>Dendrolimus</taxon>
    </lineage>
</organism>
<dbReference type="Proteomes" id="UP000824533">
    <property type="component" value="Linkage Group LG22"/>
</dbReference>
<keyword evidence="2" id="KW-1185">Reference proteome</keyword>
<evidence type="ECO:0000313" key="1">
    <source>
        <dbReference type="EMBL" id="KAJ0172414.1"/>
    </source>
</evidence>
<sequence>MPESFKNACNRLKGVEKKCKANPSYAVRYTERINHLLENDYAYELKDDKVTSKTWYLPHFGVDNPNKNKLRLVFDAAAKSNGYSLNDYLMTGPDLLTSLYGIMLRFRENKIAVTGDIRDMFLRIKIIPEDQHALRFLWKRPGGSQGDVKTYSMSSLIFGANCSPFIAQFIKNKNAKLYESSKPRAVQAICKQHYADDYIDSLEDSTTAIQLIKDIAHIHKQGGFEIRNWTSNCEEVLNSLPKQTLCSNAVRFKVGQQDVGERILGLIWYPKDDELGFDVSFKRIPENIINGLKRPTKREMLRLIMSIFDVYGFLSPFTVKAKIMLQEIWKTNLDWDDEIPDTVHAKWTNWLQQLKYVNNVRLPRCYHASVTVSEMAVVAPNSERPSGHRSSTTVTENRHNVSAYASSYGLYTNLQLHIFCDASTQAMCAVAYWRWVNKAGKIQIAFISSKCRVAPIKHTSVPRLELQAAVLGARLAETVVKEHKIGPHEKYYWSDSSTVLHWIRNHARDYKPYVAHRLGEIDELSSATDWHYIPTSMNVADIATRDSCDVKILQNEWLYGPEFLYQESHTWPEDIPGEVCSEILERVTLLCDASPSIPDAERFSSWLRLLKTTCVVLSFIDKCKKLSGDIDGDMMRRAERLLIVYSQSQSFAEDLQHLKNKKRLESKSKLLTLSPYVDEYGILRVGGRIDSALGISSETKNPVILDGRNHITKLIVRYYHVKAAHGNRETVVNNLKQKYWVIRMRPTIKYITSQCMYCRIKKTRPQPPRMGDLPSARMAHHQRPFTYCGVDLFGPMEVAVGRRRERRYGVLFTCMTIRAIHIELVSDLSTDAFIMALRRMAARRGWPQYLYSDNGTNLRGADNELKRSVKELDEAVLKQEAANYHTTWIFSPPASPHWGGAWERLIRSVKESLKVVLKERAPRDEILSTLMAEVEQMVNSRPLTHVSVEPHTDESLTPNHFLLHSSSNSPCIGVFDESDTYLRKQWKISQRLADLFWKRWVREVLPDMRPRTKWHQDHRPLQVGDLVLIVDPNSPRNVWPRGKIEKVMPGQDGRVRVVDVRTKSGLLRRSATRVALIPTEK</sequence>
<comment type="caution">
    <text evidence="1">The sequence shown here is derived from an EMBL/GenBank/DDBJ whole genome shotgun (WGS) entry which is preliminary data.</text>
</comment>
<dbReference type="EMBL" id="CM034408">
    <property type="protein sequence ID" value="KAJ0172414.1"/>
    <property type="molecule type" value="Genomic_DNA"/>
</dbReference>
<accession>A0ACC1CLE2</accession>
<reference evidence="1 2" key="1">
    <citation type="journal article" date="2021" name="Front. Genet.">
        <title>Chromosome-Level Genome Assembly Reveals Significant Gene Expansion in the Toll and IMD Signaling Pathways of Dendrolimus kikuchii.</title>
        <authorList>
            <person name="Zhou J."/>
            <person name="Wu P."/>
            <person name="Xiong Z."/>
            <person name="Liu N."/>
            <person name="Zhao N."/>
            <person name="Ji M."/>
            <person name="Qiu Y."/>
            <person name="Yang B."/>
        </authorList>
    </citation>
    <scope>NUCLEOTIDE SEQUENCE [LARGE SCALE GENOMIC DNA]</scope>
    <source>
        <strain evidence="1">Ann1</strain>
    </source>
</reference>
<protein>
    <submittedName>
        <fullName evidence="1">Uncharacterized protein</fullName>
    </submittedName>
</protein>
<gene>
    <name evidence="1" type="ORF">K1T71_012387</name>
</gene>
<evidence type="ECO:0000313" key="2">
    <source>
        <dbReference type="Proteomes" id="UP000824533"/>
    </source>
</evidence>
<proteinExistence type="predicted"/>